<evidence type="ECO:0000256" key="6">
    <source>
        <dbReference type="ARBA" id="ARBA00023242"/>
    </source>
</evidence>
<gene>
    <name evidence="10" type="ORF">C2E20_4338</name>
</gene>
<organism evidence="10 11">
    <name type="scientific">Micractinium conductrix</name>
    <dbReference type="NCBI Taxonomy" id="554055"/>
    <lineage>
        <taxon>Eukaryota</taxon>
        <taxon>Viridiplantae</taxon>
        <taxon>Chlorophyta</taxon>
        <taxon>core chlorophytes</taxon>
        <taxon>Trebouxiophyceae</taxon>
        <taxon>Chlorellales</taxon>
        <taxon>Chlorellaceae</taxon>
        <taxon>Chlorella clade</taxon>
        <taxon>Micractinium</taxon>
    </lineage>
</organism>
<evidence type="ECO:0000256" key="3">
    <source>
        <dbReference type="ARBA" id="ARBA00023015"/>
    </source>
</evidence>
<dbReference type="InterPro" id="IPR001005">
    <property type="entry name" value="SANT/Myb"/>
</dbReference>
<feature type="compositionally biased region" description="Low complexity" evidence="7">
    <location>
        <begin position="351"/>
        <end position="366"/>
    </location>
</feature>
<name>A0A2P6VEC1_9CHLO</name>
<evidence type="ECO:0000256" key="1">
    <source>
        <dbReference type="ARBA" id="ARBA00004123"/>
    </source>
</evidence>
<dbReference type="CDD" id="cd00167">
    <property type="entry name" value="SANT"/>
    <property type="match status" value="2"/>
</dbReference>
<keyword evidence="6" id="KW-0539">Nucleus</keyword>
<evidence type="ECO:0000259" key="8">
    <source>
        <dbReference type="PROSITE" id="PS50090"/>
    </source>
</evidence>
<dbReference type="InterPro" id="IPR009057">
    <property type="entry name" value="Homeodomain-like_sf"/>
</dbReference>
<dbReference type="EMBL" id="LHPF02000010">
    <property type="protein sequence ID" value="PSC72450.1"/>
    <property type="molecule type" value="Genomic_DNA"/>
</dbReference>
<dbReference type="GO" id="GO:0000981">
    <property type="term" value="F:DNA-binding transcription factor activity, RNA polymerase II-specific"/>
    <property type="evidence" value="ECO:0007669"/>
    <property type="project" value="TreeGrafter"/>
</dbReference>
<dbReference type="Pfam" id="PF13921">
    <property type="entry name" value="Myb_DNA-bind_6"/>
    <property type="match status" value="1"/>
</dbReference>
<dbReference type="AlphaFoldDB" id="A0A2P6VEC1"/>
<evidence type="ECO:0000259" key="9">
    <source>
        <dbReference type="PROSITE" id="PS51294"/>
    </source>
</evidence>
<dbReference type="GO" id="GO:0000978">
    <property type="term" value="F:RNA polymerase II cis-regulatory region sequence-specific DNA binding"/>
    <property type="evidence" value="ECO:0007669"/>
    <property type="project" value="TreeGrafter"/>
</dbReference>
<comment type="subcellular location">
    <subcellularLocation>
        <location evidence="1">Nucleus</location>
    </subcellularLocation>
</comment>
<dbReference type="PROSITE" id="PS50090">
    <property type="entry name" value="MYB_LIKE"/>
    <property type="match status" value="2"/>
</dbReference>
<accession>A0A2P6VEC1</accession>
<dbReference type="GO" id="GO:0005634">
    <property type="term" value="C:nucleus"/>
    <property type="evidence" value="ECO:0007669"/>
    <property type="project" value="UniProtKB-SubCell"/>
</dbReference>
<evidence type="ECO:0000256" key="4">
    <source>
        <dbReference type="ARBA" id="ARBA00023125"/>
    </source>
</evidence>
<dbReference type="InterPro" id="IPR017930">
    <property type="entry name" value="Myb_dom"/>
</dbReference>
<reference evidence="10 11" key="1">
    <citation type="journal article" date="2018" name="Plant J.">
        <title>Genome sequences of Chlorella sorokiniana UTEX 1602 and Micractinium conductrix SAG 241.80: implications to maltose excretion by a green alga.</title>
        <authorList>
            <person name="Arriola M.B."/>
            <person name="Velmurugan N."/>
            <person name="Zhang Y."/>
            <person name="Plunkett M.H."/>
            <person name="Hondzo H."/>
            <person name="Barney B.M."/>
        </authorList>
    </citation>
    <scope>NUCLEOTIDE SEQUENCE [LARGE SCALE GENOMIC DNA]</scope>
    <source>
        <strain evidence="10 11">SAG 241.80</strain>
    </source>
</reference>
<feature type="domain" description="HTH myb-type" evidence="9">
    <location>
        <begin position="63"/>
        <end position="113"/>
    </location>
</feature>
<keyword evidence="5" id="KW-0804">Transcription</keyword>
<comment type="caution">
    <text evidence="10">The sequence shown here is derived from an EMBL/GenBank/DDBJ whole genome shotgun (WGS) entry which is preliminary data.</text>
</comment>
<keyword evidence="2" id="KW-0677">Repeat</keyword>
<sequence length="524" mass="53385">MGKSFSGDDYKKGSWTPEEDDLLRQLIGEYGPKNWSIIANGIKGRSGKSCRLRWCNQLNPDVKKEPFSQWEDAVIIRAHREHGNKWALISKFLPGRTDNAVKNHWNSTLKRKYHGGQLNNRYLKSSHATLQWLMDNPAEEDDSYSPQAALALQRGGGAGKRHSTAAVTQAQAYAGAAVARTATGQFAPAINASKRRRTDGGLSGGGGAAGDDAEYPGLPAGMKRPSLQESIDMLNSMPESMRACLIEAAKLAGPAFKRKTAVEGALGGGNGGLGCMPLSFNISVDAGRAPPAPAAGAVAAFAAAAGGGGGSGGLPGAESDPLIAGLMGGLASDPLLGSIPRLSAPPPSEPSAPQQEGGAGPAAAAVQGRDQEQLMYMFRRLDGLDANPAASPSVVPSSLVPVPLPTRAAGQQQPGLLEQQQAAAAAAAAGGIPMRLGPLPSAPSPTDLKGMFGGSGDTPLSSGSLNAILDELGKGGSLLKGISGDVLHTLPSLPTLESDAAGGGAAAGTAAHLAPVPMRLPSLP</sequence>
<proteinExistence type="predicted"/>
<protein>
    <submittedName>
        <fullName evidence="10">Myb-related B-like isoform A</fullName>
    </submittedName>
</protein>
<evidence type="ECO:0000256" key="5">
    <source>
        <dbReference type="ARBA" id="ARBA00023163"/>
    </source>
</evidence>
<dbReference type="SMART" id="SM00717">
    <property type="entry name" value="SANT"/>
    <property type="match status" value="2"/>
</dbReference>
<dbReference type="PANTHER" id="PTHR45614">
    <property type="entry name" value="MYB PROTEIN-RELATED"/>
    <property type="match status" value="1"/>
</dbReference>
<feature type="domain" description="HTH myb-type" evidence="9">
    <location>
        <begin position="7"/>
        <end position="62"/>
    </location>
</feature>
<dbReference type="FunFam" id="1.10.10.60:FF:000060">
    <property type="entry name" value="MYB transcription factor"/>
    <property type="match status" value="1"/>
</dbReference>
<dbReference type="OrthoDB" id="2143914at2759"/>
<dbReference type="Proteomes" id="UP000239649">
    <property type="component" value="Unassembled WGS sequence"/>
</dbReference>
<feature type="region of interest" description="Disordered" evidence="7">
    <location>
        <begin position="337"/>
        <end position="366"/>
    </location>
</feature>
<dbReference type="PANTHER" id="PTHR45614:SF25">
    <property type="entry name" value="MYB PROTEIN"/>
    <property type="match status" value="1"/>
</dbReference>
<feature type="region of interest" description="Disordered" evidence="7">
    <location>
        <begin position="189"/>
        <end position="224"/>
    </location>
</feature>
<feature type="domain" description="Myb-like" evidence="8">
    <location>
        <begin position="7"/>
        <end position="58"/>
    </location>
</feature>
<dbReference type="Gene3D" id="1.10.10.60">
    <property type="entry name" value="Homeodomain-like"/>
    <property type="match status" value="2"/>
</dbReference>
<dbReference type="SUPFAM" id="SSF46689">
    <property type="entry name" value="Homeodomain-like"/>
    <property type="match status" value="1"/>
</dbReference>
<dbReference type="STRING" id="554055.A0A2P6VEC1"/>
<keyword evidence="3" id="KW-0805">Transcription regulation</keyword>
<keyword evidence="4" id="KW-0238">DNA-binding</keyword>
<feature type="domain" description="Myb-like" evidence="8">
    <location>
        <begin position="59"/>
        <end position="109"/>
    </location>
</feature>
<evidence type="ECO:0000313" key="11">
    <source>
        <dbReference type="Proteomes" id="UP000239649"/>
    </source>
</evidence>
<evidence type="ECO:0000256" key="2">
    <source>
        <dbReference type="ARBA" id="ARBA00022737"/>
    </source>
</evidence>
<keyword evidence="11" id="KW-1185">Reference proteome</keyword>
<dbReference type="InterPro" id="IPR050560">
    <property type="entry name" value="MYB_TF"/>
</dbReference>
<evidence type="ECO:0000313" key="10">
    <source>
        <dbReference type="EMBL" id="PSC72450.1"/>
    </source>
</evidence>
<evidence type="ECO:0000256" key="7">
    <source>
        <dbReference type="SAM" id="MobiDB-lite"/>
    </source>
</evidence>
<dbReference type="PROSITE" id="PS51294">
    <property type="entry name" value="HTH_MYB"/>
    <property type="match status" value="2"/>
</dbReference>